<protein>
    <recommendedName>
        <fullName evidence="1">RNA polymerase sigma-70 region 2 domain-containing protein</fullName>
    </recommendedName>
</protein>
<dbReference type="PANTHER" id="PTHR30603">
    <property type="entry name" value="RNA POLYMERASE SIGMA FACTOR RPO"/>
    <property type="match status" value="1"/>
</dbReference>
<name>E6QDF9_9ZZZZ</name>
<dbReference type="Pfam" id="PF04542">
    <property type="entry name" value="Sigma70_r2"/>
    <property type="match status" value="1"/>
</dbReference>
<accession>E6QDF9</accession>
<dbReference type="InterPro" id="IPR013324">
    <property type="entry name" value="RNA_pol_sigma_r3/r4-like"/>
</dbReference>
<dbReference type="AlphaFoldDB" id="E6QDF9"/>
<dbReference type="InterPro" id="IPR007627">
    <property type="entry name" value="RNA_pol_sigma70_r2"/>
</dbReference>
<dbReference type="SUPFAM" id="SSF88659">
    <property type="entry name" value="Sigma3 and sigma4 domains of RNA polymerase sigma factors"/>
    <property type="match status" value="1"/>
</dbReference>
<dbReference type="NCBIfam" id="TIGR02937">
    <property type="entry name" value="sigma70-ECF"/>
    <property type="match status" value="1"/>
</dbReference>
<feature type="domain" description="RNA polymerase sigma-70 region 2" evidence="1">
    <location>
        <begin position="38"/>
        <end position="90"/>
    </location>
</feature>
<dbReference type="GO" id="GO:0006352">
    <property type="term" value="P:DNA-templated transcription initiation"/>
    <property type="evidence" value="ECO:0007669"/>
    <property type="project" value="InterPro"/>
</dbReference>
<dbReference type="GO" id="GO:0003700">
    <property type="term" value="F:DNA-binding transcription factor activity"/>
    <property type="evidence" value="ECO:0007669"/>
    <property type="project" value="InterPro"/>
</dbReference>
<dbReference type="EMBL" id="CABP01000105">
    <property type="protein sequence ID" value="CBI05235.1"/>
    <property type="molecule type" value="Genomic_DNA"/>
</dbReference>
<comment type="caution">
    <text evidence="2">The sequence shown here is derived from an EMBL/GenBank/DDBJ whole genome shotgun (WGS) entry which is preliminary data.</text>
</comment>
<reference evidence="2" key="1">
    <citation type="submission" date="2009-10" db="EMBL/GenBank/DDBJ databases">
        <title>Diversity of trophic interactions inside an arsenic-rich microbial ecosystem.</title>
        <authorList>
            <person name="Bertin P.N."/>
            <person name="Heinrich-Salmeron A."/>
            <person name="Pelletier E."/>
            <person name="Goulhen-Chollet F."/>
            <person name="Arsene-Ploetze F."/>
            <person name="Gallien S."/>
            <person name="Calteau A."/>
            <person name="Vallenet D."/>
            <person name="Casiot C."/>
            <person name="Chane-Woon-Ming B."/>
            <person name="Giloteaux L."/>
            <person name="Barakat M."/>
            <person name="Bonnefoy V."/>
            <person name="Bruneel O."/>
            <person name="Chandler M."/>
            <person name="Cleiss J."/>
            <person name="Duran R."/>
            <person name="Elbaz-Poulichet F."/>
            <person name="Fonknechten N."/>
            <person name="Lauga B."/>
            <person name="Mornico D."/>
            <person name="Ortet P."/>
            <person name="Schaeffer C."/>
            <person name="Siguier P."/>
            <person name="Alexander Thil Smith A."/>
            <person name="Van Dorsselaer A."/>
            <person name="Weissenbach J."/>
            <person name="Medigue C."/>
            <person name="Le Paslier D."/>
        </authorList>
    </citation>
    <scope>NUCLEOTIDE SEQUENCE</scope>
</reference>
<dbReference type="SUPFAM" id="SSF88946">
    <property type="entry name" value="Sigma2 domain of RNA polymerase sigma factors"/>
    <property type="match status" value="1"/>
</dbReference>
<dbReference type="InterPro" id="IPR036388">
    <property type="entry name" value="WH-like_DNA-bd_sf"/>
</dbReference>
<evidence type="ECO:0000313" key="2">
    <source>
        <dbReference type="EMBL" id="CBI05235.1"/>
    </source>
</evidence>
<dbReference type="InterPro" id="IPR014284">
    <property type="entry name" value="RNA_pol_sigma-70_dom"/>
</dbReference>
<organism evidence="2">
    <name type="scientific">mine drainage metagenome</name>
    <dbReference type="NCBI Taxonomy" id="410659"/>
    <lineage>
        <taxon>unclassified sequences</taxon>
        <taxon>metagenomes</taxon>
        <taxon>ecological metagenomes</taxon>
    </lineage>
</organism>
<dbReference type="PANTHER" id="PTHR30603:SF47">
    <property type="entry name" value="RNA POLYMERASE SIGMA FACTOR SIGD, CHLOROPLASTIC"/>
    <property type="match status" value="1"/>
</dbReference>
<dbReference type="InterPro" id="IPR013325">
    <property type="entry name" value="RNA_pol_sigma_r2"/>
</dbReference>
<evidence type="ECO:0000259" key="1">
    <source>
        <dbReference type="Pfam" id="PF04542"/>
    </source>
</evidence>
<dbReference type="Gene3D" id="1.10.1740.10">
    <property type="match status" value="1"/>
</dbReference>
<dbReference type="Gene3D" id="1.10.10.10">
    <property type="entry name" value="Winged helix-like DNA-binding domain superfamily/Winged helix DNA-binding domain"/>
    <property type="match status" value="1"/>
</dbReference>
<dbReference type="InterPro" id="IPR050239">
    <property type="entry name" value="Sigma-70_RNA_pol_init_factors"/>
</dbReference>
<gene>
    <name evidence="2" type="ORF">CARN5_1264</name>
</gene>
<sequence length="255" mass="28967">MTSTANRRHFQTSVRKHRYVDADINYESNTWKKDIVISYMPLATKIARTHHTRFGEKDALQIACYGLVRAAEKFDPALGVFASFAETWIRWSFQEAAIADTIVYVPTRKSKEMYAEYIAREPNRESLYTPFEIIRLDDCSESGTESYLDNDAASDPHGSLSYLSVLNDAADGYPETPEEAFEKWELWSSIVDVLCSIPESQCGVINHLYGLDGSPPVSRVECADMLKIHRNTVKEYHDRALTALKARLANPKSEQ</sequence>
<proteinExistence type="predicted"/>